<dbReference type="AlphaFoldDB" id="A0A081N6I1"/>
<comment type="caution">
    <text evidence="5">The sequence shown here is derived from an EMBL/GenBank/DDBJ whole genome shotgun (WGS) entry which is preliminary data.</text>
</comment>
<dbReference type="InterPro" id="IPR016869">
    <property type="entry name" value="UCP028135_HipA-like"/>
</dbReference>
<dbReference type="GO" id="GO:0005829">
    <property type="term" value="C:cytosol"/>
    <property type="evidence" value="ECO:0007669"/>
    <property type="project" value="TreeGrafter"/>
</dbReference>
<comment type="similarity">
    <text evidence="1">Belongs to the HipA Ser/Thr kinase family.</text>
</comment>
<organism evidence="5 6">
    <name type="scientific">Endozoicomonas numazuensis</name>
    <dbReference type="NCBI Taxonomy" id="1137799"/>
    <lineage>
        <taxon>Bacteria</taxon>
        <taxon>Pseudomonadati</taxon>
        <taxon>Pseudomonadota</taxon>
        <taxon>Gammaproteobacteria</taxon>
        <taxon>Oceanospirillales</taxon>
        <taxon>Endozoicomonadaceae</taxon>
        <taxon>Endozoicomonas</taxon>
    </lineage>
</organism>
<dbReference type="RefSeq" id="WP_034841860.1">
    <property type="nucleotide sequence ID" value="NZ_JOKH01000008.1"/>
</dbReference>
<evidence type="ECO:0000256" key="1">
    <source>
        <dbReference type="ARBA" id="ARBA00010164"/>
    </source>
</evidence>
<dbReference type="EMBL" id="JOKH01000008">
    <property type="protein sequence ID" value="KEQ14054.1"/>
    <property type="molecule type" value="Genomic_DNA"/>
</dbReference>
<evidence type="ECO:0000256" key="3">
    <source>
        <dbReference type="ARBA" id="ARBA00022777"/>
    </source>
</evidence>
<evidence type="ECO:0000256" key="2">
    <source>
        <dbReference type="ARBA" id="ARBA00022679"/>
    </source>
</evidence>
<evidence type="ECO:0000313" key="6">
    <source>
        <dbReference type="Proteomes" id="UP000028073"/>
    </source>
</evidence>
<dbReference type="GO" id="GO:0004674">
    <property type="term" value="F:protein serine/threonine kinase activity"/>
    <property type="evidence" value="ECO:0007669"/>
    <property type="project" value="TreeGrafter"/>
</dbReference>
<protein>
    <recommendedName>
        <fullName evidence="4">HipA-like C-terminal domain-containing protein</fullName>
    </recommendedName>
</protein>
<proteinExistence type="inferred from homology"/>
<dbReference type="Proteomes" id="UP000028073">
    <property type="component" value="Unassembled WGS sequence"/>
</dbReference>
<sequence length="457" mass="51465">MRSKQLTIQVWIDEIWADAAKLIIDDPALGHTGRIELDYEIQHAATYFEQVGSAACSSMLPVLPFAGYHCERWWSWLDDIIPSGAGRRFWVENLGLGSRQPPYKQDYELLLKGTIAPIGNLRIKESVPYDDSGNRLKTMTWSIEDVLTRHSDFLNHASSMGAVGGGATGAGGEAPKYLVRVTDKNEVWIDPYQDDVLNLSRHYLVKFPRGEQTGDDKAILKAEAGYYRFLDQIGMDTIQVEDMMFFDRNGKYSLWLPRFDVGIENGKLVKYGMESVYSVMNAEAGADLKHIDVIKALAPILCGQENGMTMQELAEVWVERDLLNLCLGNADNHGRNTSILKIPGEPIKLAPLYDIAPMKADPEGIRRKMVWGQPLENGWMIDWDEIALKLEDELSQMEYGPVSADGIIQRLESTAQKLIGLEDKLRGCDVPERIITFPSIGITTIEERLKRWELIDG</sequence>
<accession>A0A081N6I1</accession>
<dbReference type="PIRSF" id="PIRSF028135">
    <property type="entry name" value="UCP028135_HipA-like"/>
    <property type="match status" value="1"/>
</dbReference>
<keyword evidence="3" id="KW-0418">Kinase</keyword>
<dbReference type="PANTHER" id="PTHR37419:SF8">
    <property type="entry name" value="TOXIN YJJJ"/>
    <property type="match status" value="1"/>
</dbReference>
<dbReference type="InterPro" id="IPR052028">
    <property type="entry name" value="HipA_Ser/Thr_kinase"/>
</dbReference>
<keyword evidence="2" id="KW-0808">Transferase</keyword>
<name>A0A081N6I1_9GAMM</name>
<gene>
    <name evidence="5" type="ORF">GZ78_25800</name>
</gene>
<dbReference type="PANTHER" id="PTHR37419">
    <property type="entry name" value="SERINE/THREONINE-PROTEIN KINASE TOXIN HIPA"/>
    <property type="match status" value="1"/>
</dbReference>
<keyword evidence="6" id="KW-1185">Reference proteome</keyword>
<dbReference type="eggNOG" id="COG3550">
    <property type="taxonomic scope" value="Bacteria"/>
</dbReference>
<dbReference type="OrthoDB" id="9805913at2"/>
<reference evidence="5 6" key="1">
    <citation type="submission" date="2014-06" db="EMBL/GenBank/DDBJ databases">
        <title>Whole Genome Sequences of Three Symbiotic Endozoicomonas Bacteria.</title>
        <authorList>
            <person name="Neave M.J."/>
            <person name="Apprill A."/>
            <person name="Voolstra C.R."/>
        </authorList>
    </citation>
    <scope>NUCLEOTIDE SEQUENCE [LARGE SCALE GENOMIC DNA]</scope>
    <source>
        <strain evidence="5 6">DSM 25634</strain>
    </source>
</reference>
<evidence type="ECO:0000313" key="5">
    <source>
        <dbReference type="EMBL" id="KEQ14054.1"/>
    </source>
</evidence>
<dbReference type="InterPro" id="IPR012893">
    <property type="entry name" value="HipA-like_C"/>
</dbReference>
<dbReference type="Pfam" id="PF07804">
    <property type="entry name" value="HipA_C"/>
    <property type="match status" value="1"/>
</dbReference>
<feature type="domain" description="HipA-like C-terminal" evidence="4">
    <location>
        <begin position="170"/>
        <end position="399"/>
    </location>
</feature>
<evidence type="ECO:0000259" key="4">
    <source>
        <dbReference type="Pfam" id="PF07804"/>
    </source>
</evidence>